<feature type="domain" description="Ig-like" evidence="8">
    <location>
        <begin position="126"/>
        <end position="185"/>
    </location>
</feature>
<accession>A0AA88T3F5</accession>
<keyword evidence="10" id="KW-1185">Reference proteome</keyword>
<organism evidence="9 10">
    <name type="scientific">Channa striata</name>
    <name type="common">Snakehead murrel</name>
    <name type="synonym">Ophicephalus striatus</name>
    <dbReference type="NCBI Taxonomy" id="64152"/>
    <lineage>
        <taxon>Eukaryota</taxon>
        <taxon>Metazoa</taxon>
        <taxon>Chordata</taxon>
        <taxon>Craniata</taxon>
        <taxon>Vertebrata</taxon>
        <taxon>Euteleostomi</taxon>
        <taxon>Actinopterygii</taxon>
        <taxon>Neopterygii</taxon>
        <taxon>Teleostei</taxon>
        <taxon>Neoteleostei</taxon>
        <taxon>Acanthomorphata</taxon>
        <taxon>Anabantaria</taxon>
        <taxon>Anabantiformes</taxon>
        <taxon>Channoidei</taxon>
        <taxon>Channidae</taxon>
        <taxon>Channa</taxon>
    </lineage>
</organism>
<evidence type="ECO:0000256" key="2">
    <source>
        <dbReference type="ARBA" id="ARBA00022729"/>
    </source>
</evidence>
<sequence length="268" mass="29824">MLMLITSVCVLFVALSLTSNSDEPVYRAVGDEVVLTPGPVSDPITRIIWRHGQGVAMEWFNGFAYSVRQFKERGDINRRTGALTITGLTPGDSGSYTAEINNKVTRTTQLLVISRVSKPTVSKRCDPVSCVFTCESDTTNAEPVTYSWKSQEKSWDSRKELRITNEESETWFHCELSNPVSTEVSETVQNPFSAWKWYEIGLLVILPLLILCVGVFICCKIRKKTQDMRTSPDATSEAEETSVVPSDSDSLSQDPPVQEQAADLPDET</sequence>
<keyword evidence="3 6" id="KW-0472">Membrane</keyword>
<evidence type="ECO:0000259" key="8">
    <source>
        <dbReference type="PROSITE" id="PS50835"/>
    </source>
</evidence>
<dbReference type="InterPro" id="IPR015631">
    <property type="entry name" value="CD2/SLAM_rcpt"/>
</dbReference>
<dbReference type="SMART" id="SM00409">
    <property type="entry name" value="IG"/>
    <property type="match status" value="1"/>
</dbReference>
<protein>
    <recommendedName>
        <fullName evidence="8">Ig-like domain-containing protein</fullName>
    </recommendedName>
</protein>
<comment type="caution">
    <text evidence="9">The sequence shown here is derived from an EMBL/GenBank/DDBJ whole genome shotgun (WGS) entry which is preliminary data.</text>
</comment>
<evidence type="ECO:0000256" key="4">
    <source>
        <dbReference type="ARBA" id="ARBA00023180"/>
    </source>
</evidence>
<feature type="chain" id="PRO_5041724091" description="Ig-like domain-containing protein" evidence="7">
    <location>
        <begin position="22"/>
        <end position="268"/>
    </location>
</feature>
<evidence type="ECO:0000256" key="7">
    <source>
        <dbReference type="SAM" id="SignalP"/>
    </source>
</evidence>
<dbReference type="PROSITE" id="PS50835">
    <property type="entry name" value="IG_LIKE"/>
    <property type="match status" value="1"/>
</dbReference>
<evidence type="ECO:0000256" key="1">
    <source>
        <dbReference type="ARBA" id="ARBA00004370"/>
    </source>
</evidence>
<reference evidence="9" key="1">
    <citation type="submission" date="2023-07" db="EMBL/GenBank/DDBJ databases">
        <title>Chromosome-level Genome Assembly of Striped Snakehead (Channa striata).</title>
        <authorList>
            <person name="Liu H."/>
        </authorList>
    </citation>
    <scope>NUCLEOTIDE SEQUENCE</scope>
    <source>
        <strain evidence="9">Gz</strain>
        <tissue evidence="9">Muscle</tissue>
    </source>
</reference>
<dbReference type="Gene3D" id="2.60.40.10">
    <property type="entry name" value="Immunoglobulins"/>
    <property type="match status" value="2"/>
</dbReference>
<dbReference type="Proteomes" id="UP001187415">
    <property type="component" value="Unassembled WGS sequence"/>
</dbReference>
<feature type="signal peptide" evidence="7">
    <location>
        <begin position="1"/>
        <end position="21"/>
    </location>
</feature>
<gene>
    <name evidence="9" type="ORF">Q5P01_005831</name>
</gene>
<feature type="compositionally biased region" description="Low complexity" evidence="5">
    <location>
        <begin position="242"/>
        <end position="258"/>
    </location>
</feature>
<keyword evidence="6" id="KW-0812">Transmembrane</keyword>
<dbReference type="SUPFAM" id="SSF48726">
    <property type="entry name" value="Immunoglobulin"/>
    <property type="match status" value="1"/>
</dbReference>
<dbReference type="GO" id="GO:0016020">
    <property type="term" value="C:membrane"/>
    <property type="evidence" value="ECO:0007669"/>
    <property type="project" value="UniProtKB-SubCell"/>
</dbReference>
<dbReference type="InterPro" id="IPR003599">
    <property type="entry name" value="Ig_sub"/>
</dbReference>
<dbReference type="InterPro" id="IPR036179">
    <property type="entry name" value="Ig-like_dom_sf"/>
</dbReference>
<evidence type="ECO:0000313" key="10">
    <source>
        <dbReference type="Proteomes" id="UP001187415"/>
    </source>
</evidence>
<feature type="transmembrane region" description="Helical" evidence="6">
    <location>
        <begin position="197"/>
        <end position="219"/>
    </location>
</feature>
<keyword evidence="2 7" id="KW-0732">Signal</keyword>
<comment type="subcellular location">
    <subcellularLocation>
        <location evidence="1">Membrane</location>
    </subcellularLocation>
</comment>
<evidence type="ECO:0000313" key="9">
    <source>
        <dbReference type="EMBL" id="KAK2857096.1"/>
    </source>
</evidence>
<evidence type="ECO:0000256" key="3">
    <source>
        <dbReference type="ARBA" id="ARBA00023136"/>
    </source>
</evidence>
<dbReference type="InterPro" id="IPR007110">
    <property type="entry name" value="Ig-like_dom"/>
</dbReference>
<dbReference type="InterPro" id="IPR013783">
    <property type="entry name" value="Ig-like_fold"/>
</dbReference>
<dbReference type="PANTHER" id="PTHR12080">
    <property type="entry name" value="SIGNALING LYMPHOCYTIC ACTIVATION MOLECULE"/>
    <property type="match status" value="1"/>
</dbReference>
<evidence type="ECO:0000256" key="6">
    <source>
        <dbReference type="SAM" id="Phobius"/>
    </source>
</evidence>
<proteinExistence type="predicted"/>
<evidence type="ECO:0000256" key="5">
    <source>
        <dbReference type="SAM" id="MobiDB-lite"/>
    </source>
</evidence>
<keyword evidence="6" id="KW-1133">Transmembrane helix</keyword>
<feature type="region of interest" description="Disordered" evidence="5">
    <location>
        <begin position="228"/>
        <end position="268"/>
    </location>
</feature>
<dbReference type="EMBL" id="JAUPFM010000003">
    <property type="protein sequence ID" value="KAK2857096.1"/>
    <property type="molecule type" value="Genomic_DNA"/>
</dbReference>
<dbReference type="PANTHER" id="PTHR12080:SF134">
    <property type="entry name" value="CD48 ANTIGEN"/>
    <property type="match status" value="1"/>
</dbReference>
<name>A0AA88T3F5_CHASR</name>
<dbReference type="AlphaFoldDB" id="A0AA88T3F5"/>
<keyword evidence="4" id="KW-0325">Glycoprotein</keyword>